<gene>
    <name evidence="2" type="ORF">M421DRAFT_396640</name>
</gene>
<keyword evidence="3" id="KW-1185">Reference proteome</keyword>
<proteinExistence type="predicted"/>
<evidence type="ECO:0000313" key="3">
    <source>
        <dbReference type="Proteomes" id="UP000800082"/>
    </source>
</evidence>
<dbReference type="AlphaFoldDB" id="A0A6A5RDJ9"/>
<reference evidence="2" key="1">
    <citation type="journal article" date="2020" name="Stud. Mycol.">
        <title>101 Dothideomycetes genomes: a test case for predicting lifestyles and emergence of pathogens.</title>
        <authorList>
            <person name="Haridas S."/>
            <person name="Albert R."/>
            <person name="Binder M."/>
            <person name="Bloem J."/>
            <person name="Labutti K."/>
            <person name="Salamov A."/>
            <person name="Andreopoulos B."/>
            <person name="Baker S."/>
            <person name="Barry K."/>
            <person name="Bills G."/>
            <person name="Bluhm B."/>
            <person name="Cannon C."/>
            <person name="Castanera R."/>
            <person name="Culley D."/>
            <person name="Daum C."/>
            <person name="Ezra D."/>
            <person name="Gonzalez J."/>
            <person name="Henrissat B."/>
            <person name="Kuo A."/>
            <person name="Liang C."/>
            <person name="Lipzen A."/>
            <person name="Lutzoni F."/>
            <person name="Magnuson J."/>
            <person name="Mondo S."/>
            <person name="Nolan M."/>
            <person name="Ohm R."/>
            <person name="Pangilinan J."/>
            <person name="Park H.-J."/>
            <person name="Ramirez L."/>
            <person name="Alfaro M."/>
            <person name="Sun H."/>
            <person name="Tritt A."/>
            <person name="Yoshinaga Y."/>
            <person name="Zwiers L.-H."/>
            <person name="Turgeon B."/>
            <person name="Goodwin S."/>
            <person name="Spatafora J."/>
            <person name="Crous P."/>
            <person name="Grigoriev I."/>
        </authorList>
    </citation>
    <scope>NUCLEOTIDE SEQUENCE</scope>
    <source>
        <strain evidence="2">CBS 183.55</strain>
    </source>
</reference>
<evidence type="ECO:0000313" key="2">
    <source>
        <dbReference type="EMBL" id="KAF1926341.1"/>
    </source>
</evidence>
<evidence type="ECO:0000256" key="1">
    <source>
        <dbReference type="SAM" id="MobiDB-lite"/>
    </source>
</evidence>
<dbReference type="RefSeq" id="XP_033446593.1">
    <property type="nucleotide sequence ID" value="XM_033590118.1"/>
</dbReference>
<feature type="compositionally biased region" description="Polar residues" evidence="1">
    <location>
        <begin position="48"/>
        <end position="57"/>
    </location>
</feature>
<sequence length="128" mass="14154">MASASRPVHRSHRIADRRSQLYPGNNLHRISSRSIVPCSLPATDSPDHSITQETIPPTTGPKKTRLHETHQRCSIQADYQKTAFDCSLSCHQTSSKVLARLNSTSTMLPKHPDTKVSLTRGVTRGNIS</sequence>
<dbReference type="GeneID" id="54347774"/>
<protein>
    <submittedName>
        <fullName evidence="2">Uncharacterized protein</fullName>
    </submittedName>
</protein>
<name>A0A6A5RDJ9_9PLEO</name>
<dbReference type="EMBL" id="ML978977">
    <property type="protein sequence ID" value="KAF1926341.1"/>
    <property type="molecule type" value="Genomic_DNA"/>
</dbReference>
<feature type="region of interest" description="Disordered" evidence="1">
    <location>
        <begin position="38"/>
        <end position="66"/>
    </location>
</feature>
<accession>A0A6A5RDJ9</accession>
<organism evidence="2 3">
    <name type="scientific">Didymella exigua CBS 183.55</name>
    <dbReference type="NCBI Taxonomy" id="1150837"/>
    <lineage>
        <taxon>Eukaryota</taxon>
        <taxon>Fungi</taxon>
        <taxon>Dikarya</taxon>
        <taxon>Ascomycota</taxon>
        <taxon>Pezizomycotina</taxon>
        <taxon>Dothideomycetes</taxon>
        <taxon>Pleosporomycetidae</taxon>
        <taxon>Pleosporales</taxon>
        <taxon>Pleosporineae</taxon>
        <taxon>Didymellaceae</taxon>
        <taxon>Didymella</taxon>
    </lineage>
</organism>
<dbReference type="Proteomes" id="UP000800082">
    <property type="component" value="Unassembled WGS sequence"/>
</dbReference>